<dbReference type="EnsemblMetazoa" id="XM_038207056.1">
    <property type="protein sequence ID" value="XP_038062984.1"/>
    <property type="gene ID" value="LOC119733658"/>
</dbReference>
<dbReference type="Proteomes" id="UP000887568">
    <property type="component" value="Unplaced"/>
</dbReference>
<dbReference type="InterPro" id="IPR008042">
    <property type="entry name" value="Retrotrans_Pao"/>
</dbReference>
<evidence type="ECO:0000313" key="2">
    <source>
        <dbReference type="Proteomes" id="UP000887568"/>
    </source>
</evidence>
<dbReference type="PANTHER" id="PTHR47331:SF5">
    <property type="entry name" value="RIBONUCLEASE H"/>
    <property type="match status" value="1"/>
</dbReference>
<dbReference type="AlphaFoldDB" id="A0A914AHX2"/>
<dbReference type="PANTHER" id="PTHR47331">
    <property type="entry name" value="PHD-TYPE DOMAIN-CONTAINING PROTEIN"/>
    <property type="match status" value="1"/>
</dbReference>
<reference evidence="1" key="1">
    <citation type="submission" date="2022-11" db="UniProtKB">
        <authorList>
            <consortium name="EnsemblMetazoa"/>
        </authorList>
    </citation>
    <scope>IDENTIFICATION</scope>
</reference>
<keyword evidence="2" id="KW-1185">Reference proteome</keyword>
<dbReference type="GeneID" id="119733658"/>
<evidence type="ECO:0000313" key="1">
    <source>
        <dbReference type="EnsemblMetazoa" id="XP_038062984.1"/>
    </source>
</evidence>
<protein>
    <submittedName>
        <fullName evidence="1">Uncharacterized protein</fullName>
    </submittedName>
</protein>
<dbReference type="OMA" id="NAECWIN"/>
<proteinExistence type="predicted"/>
<dbReference type="RefSeq" id="XP_038062984.1">
    <property type="nucleotide sequence ID" value="XM_038207056.1"/>
</dbReference>
<dbReference type="OrthoDB" id="8194935at2759"/>
<sequence length="462" mass="51437">MIQEPDVTRSVLEAFYVDNCLDGKPTAGEAKELVEKLVPSLGLGGFPIVKWASNVPSVVSDLPLEARFNNAECWINLSGNSPEEAALGPRWNFRDDALTYQLSLNDWPTPTRRTVLSNVMHCAGKDPLGYLMPYVVRGKMLLQELCSYCVVDLSSIHLPRCYIPAHIWNRLSHSFFGIADRGGYLFAYGAVAYLRATVPSSDVSVRFVLSRSRLAPKRVQTIPRLELLAAVCGAELVELLEDEIKMKMPITCWSDSTTVLSWIKSESCRYNLYIGARIAEIQRLTDHTVWRYVDSANNSADDLTIGLKLSQLGESSRWHSPPFLLLPKEQWPVLPTHVKDEEADAELKHKGFTAQTVASAKPGPAVDLTQYASWDDLVEGYCAAVCEFKGELKPDFLTADQRLKTEGLLYQRVQTDCFPEEVAALQADKNVSPKSRLSSLSPELNPSVISSELEEGFVGRNH</sequence>
<name>A0A914AHX2_PATMI</name>
<accession>A0A914AHX2</accession>
<organism evidence="1 2">
    <name type="scientific">Patiria miniata</name>
    <name type="common">Bat star</name>
    <name type="synonym">Asterina miniata</name>
    <dbReference type="NCBI Taxonomy" id="46514"/>
    <lineage>
        <taxon>Eukaryota</taxon>
        <taxon>Metazoa</taxon>
        <taxon>Echinodermata</taxon>
        <taxon>Eleutherozoa</taxon>
        <taxon>Asterozoa</taxon>
        <taxon>Asteroidea</taxon>
        <taxon>Valvatacea</taxon>
        <taxon>Valvatida</taxon>
        <taxon>Asterinidae</taxon>
        <taxon>Patiria</taxon>
    </lineage>
</organism>
<dbReference type="Pfam" id="PF05380">
    <property type="entry name" value="Peptidase_A17"/>
    <property type="match status" value="1"/>
</dbReference>